<dbReference type="RefSeq" id="WP_180571419.1">
    <property type="nucleotide sequence ID" value="NZ_JACCKB010000085.1"/>
</dbReference>
<name>A0A853IFW0_9GAMM</name>
<organism evidence="1 2">
    <name type="scientific">Spartinivicinus marinus</name>
    <dbReference type="NCBI Taxonomy" id="2994442"/>
    <lineage>
        <taxon>Bacteria</taxon>
        <taxon>Pseudomonadati</taxon>
        <taxon>Pseudomonadota</taxon>
        <taxon>Gammaproteobacteria</taxon>
        <taxon>Oceanospirillales</taxon>
        <taxon>Zooshikellaceae</taxon>
        <taxon>Spartinivicinus</taxon>
    </lineage>
</organism>
<evidence type="ECO:0000313" key="1">
    <source>
        <dbReference type="EMBL" id="NYZ69428.1"/>
    </source>
</evidence>
<proteinExistence type="predicted"/>
<reference evidence="1 2" key="1">
    <citation type="submission" date="2020-07" db="EMBL/GenBank/DDBJ databases">
        <title>Endozoicomonas sp. nov., isolated from sediment.</title>
        <authorList>
            <person name="Gu T."/>
        </authorList>
    </citation>
    <scope>NUCLEOTIDE SEQUENCE [LARGE SCALE GENOMIC DNA]</scope>
    <source>
        <strain evidence="1 2">SM1973</strain>
    </source>
</reference>
<dbReference type="Proteomes" id="UP000569732">
    <property type="component" value="Unassembled WGS sequence"/>
</dbReference>
<accession>A0A853IFW0</accession>
<dbReference type="AlphaFoldDB" id="A0A853IFW0"/>
<dbReference type="EMBL" id="JACCKB010000085">
    <property type="protein sequence ID" value="NYZ69428.1"/>
    <property type="molecule type" value="Genomic_DNA"/>
</dbReference>
<keyword evidence="2" id="KW-1185">Reference proteome</keyword>
<gene>
    <name evidence="1" type="ORF">H0A36_25770</name>
</gene>
<comment type="caution">
    <text evidence="1">The sequence shown here is derived from an EMBL/GenBank/DDBJ whole genome shotgun (WGS) entry which is preliminary data.</text>
</comment>
<sequence>MAKKIKSTEIIGPIDAEGGMMLDVELGMDHYTCCWLAGNDALTAKGEEAFQQFCDYMNANQQILLFNGSIIVVGTRAFTQQDIISTLQQFENGDIVCFQGHYEPSDHLLIRAGFNVIDTFEVEEMSQLERQLVGEATHIQADIISIAKRYPAAPMEDTLFGQLANHIQQHCMQLTLITNIAEKRNGGFSGEGAEELNNLLMELDYGLKDSSPWVHTITQQHLPASI</sequence>
<protein>
    <submittedName>
        <fullName evidence="1">Uncharacterized protein</fullName>
    </submittedName>
</protein>
<evidence type="ECO:0000313" key="2">
    <source>
        <dbReference type="Proteomes" id="UP000569732"/>
    </source>
</evidence>